<dbReference type="InterPro" id="IPR014729">
    <property type="entry name" value="Rossmann-like_a/b/a_fold"/>
</dbReference>
<evidence type="ECO:0000259" key="2">
    <source>
        <dbReference type="Pfam" id="PF00582"/>
    </source>
</evidence>
<dbReference type="PANTHER" id="PTHR46268">
    <property type="entry name" value="STRESS RESPONSE PROTEIN NHAX"/>
    <property type="match status" value="1"/>
</dbReference>
<dbReference type="KEGG" id="nbg:DV706_16255"/>
<dbReference type="CDD" id="cd00293">
    <property type="entry name" value="USP-like"/>
    <property type="match status" value="1"/>
</dbReference>
<evidence type="ECO:0000313" key="3">
    <source>
        <dbReference type="EMBL" id="QCC53183.1"/>
    </source>
</evidence>
<dbReference type="EMBL" id="CP031306">
    <property type="protein sequence ID" value="QCC56124.1"/>
    <property type="molecule type" value="Genomic_DNA"/>
</dbReference>
<dbReference type="Pfam" id="PF00582">
    <property type="entry name" value="Usp"/>
    <property type="match status" value="1"/>
</dbReference>
<dbReference type="AlphaFoldDB" id="A0A4D6HH82"/>
<dbReference type="InterPro" id="IPR006016">
    <property type="entry name" value="UspA"/>
</dbReference>
<gene>
    <name evidence="3" type="ORF">DV706_01015</name>
    <name evidence="4" type="ORF">DV706_16255</name>
</gene>
<accession>A0A4D6HH82</accession>
<dbReference type="SUPFAM" id="SSF52402">
    <property type="entry name" value="Adenine nucleotide alpha hydrolases-like"/>
    <property type="match status" value="1"/>
</dbReference>
<dbReference type="Proteomes" id="UP000296822">
    <property type="component" value="Plasmid unnamed1"/>
</dbReference>
<evidence type="ECO:0000313" key="5">
    <source>
        <dbReference type="Proteomes" id="UP000296822"/>
    </source>
</evidence>
<dbReference type="Gene3D" id="3.40.50.620">
    <property type="entry name" value="HUPs"/>
    <property type="match status" value="1"/>
</dbReference>
<dbReference type="PANTHER" id="PTHR46268:SF24">
    <property type="entry name" value="UNIVERSAL STRESS PROTEIN"/>
    <property type="match status" value="1"/>
</dbReference>
<dbReference type="GeneID" id="39852825"/>
<feature type="domain" description="UspA" evidence="2">
    <location>
        <begin position="3"/>
        <end position="138"/>
    </location>
</feature>
<dbReference type="EMBL" id="CP031305">
    <property type="protein sequence ID" value="QCC53183.1"/>
    <property type="molecule type" value="Genomic_DNA"/>
</dbReference>
<dbReference type="Proteomes" id="UP000296822">
    <property type="component" value="Chromosome"/>
</dbReference>
<organism evidence="3 5">
    <name type="scientific">Natronorubrum bangense</name>
    <dbReference type="NCBI Taxonomy" id="61858"/>
    <lineage>
        <taxon>Archaea</taxon>
        <taxon>Methanobacteriati</taxon>
        <taxon>Methanobacteriota</taxon>
        <taxon>Stenosarchaea group</taxon>
        <taxon>Halobacteria</taxon>
        <taxon>Halobacteriales</taxon>
        <taxon>Natrialbaceae</taxon>
        <taxon>Natronorubrum</taxon>
    </lineage>
</organism>
<dbReference type="KEGG" id="nbg:DV706_01015"/>
<dbReference type="InterPro" id="IPR006015">
    <property type="entry name" value="Universal_stress_UspA"/>
</dbReference>
<dbReference type="RefSeq" id="WP_006067876.1">
    <property type="nucleotide sequence ID" value="NZ_CP031305.1"/>
</dbReference>
<comment type="similarity">
    <text evidence="1">Belongs to the universal stress protein A family.</text>
</comment>
<name>A0A4D6HH82_9EURY</name>
<keyword evidence="4" id="KW-0614">Plasmid</keyword>
<sequence>MEILVPIDDSDTARAALEHAVREHPDASITAIHAIDPSVSKYGDGGIYAYESVLESRQEDAADLFEDVAELVADHDGTYTTDTVVGDPAREIVTYADDHDVDHIVIGSRGRSGAKRVLLGSVAERVVRRAPVPVTIVR</sequence>
<proteinExistence type="inferred from homology"/>
<geneLocation type="plasmid" evidence="4">
    <name>unnamed1</name>
</geneLocation>
<evidence type="ECO:0000256" key="1">
    <source>
        <dbReference type="ARBA" id="ARBA00008791"/>
    </source>
</evidence>
<protein>
    <submittedName>
        <fullName evidence="3">Universal stress protein</fullName>
    </submittedName>
</protein>
<reference evidence="3 5" key="1">
    <citation type="journal article" date="2019" name="Nat. Commun.">
        <title>A new type of DNA phosphorothioation-based antiviral system in archaea.</title>
        <authorList>
            <person name="Xiong L."/>
            <person name="Liu S."/>
            <person name="Chen S."/>
            <person name="Xiao Y."/>
            <person name="Zhu B."/>
            <person name="Gao Y."/>
            <person name="Zhang Y."/>
            <person name="Chen B."/>
            <person name="Luo J."/>
            <person name="Deng Z."/>
            <person name="Chen X."/>
            <person name="Wang L."/>
            <person name="Chen S."/>
        </authorList>
    </citation>
    <scope>NUCLEOTIDE SEQUENCE [LARGE SCALE GENOMIC DNA]</scope>
    <source>
        <strain evidence="3 5">JCM 10635</strain>
        <plasmid evidence="4 5">unnamed1</plasmid>
    </source>
</reference>
<dbReference type="PRINTS" id="PR01438">
    <property type="entry name" value="UNVRSLSTRESS"/>
</dbReference>
<evidence type="ECO:0000313" key="4">
    <source>
        <dbReference type="EMBL" id="QCC56124.1"/>
    </source>
</evidence>